<feature type="binding site" evidence="1">
    <location>
        <begin position="125"/>
        <end position="126"/>
    </location>
    <ligand>
        <name>ATP</name>
        <dbReference type="ChEBI" id="CHEBI:30616"/>
    </ligand>
</feature>
<feature type="binding site" evidence="1">
    <location>
        <position position="49"/>
    </location>
    <ligand>
        <name>Mg(2+)</name>
        <dbReference type="ChEBI" id="CHEBI:18420"/>
        <label>2</label>
    </ligand>
</feature>
<dbReference type="EMBL" id="MCIF01000002">
    <property type="protein sequence ID" value="RAQ98182.1"/>
    <property type="molecule type" value="Genomic_DNA"/>
</dbReference>
<dbReference type="GO" id="GO:0000287">
    <property type="term" value="F:magnesium ion binding"/>
    <property type="evidence" value="ECO:0007669"/>
    <property type="project" value="UniProtKB-UniRule"/>
</dbReference>
<feature type="binding site" evidence="1">
    <location>
        <position position="126"/>
    </location>
    <ligand>
        <name>Mg(2+)</name>
        <dbReference type="ChEBI" id="CHEBI:18420"/>
        <label>1</label>
    </ligand>
</feature>
<evidence type="ECO:0000313" key="5">
    <source>
        <dbReference type="Proteomes" id="UP000248706"/>
    </source>
</evidence>
<feature type="binding site" evidence="1">
    <location>
        <position position="154"/>
    </location>
    <ligand>
        <name>ATP</name>
        <dbReference type="ChEBI" id="CHEBI:30616"/>
    </ligand>
</feature>
<dbReference type="InterPro" id="IPR006283">
    <property type="entry name" value="ThiL-like"/>
</dbReference>
<dbReference type="CDD" id="cd02194">
    <property type="entry name" value="ThiL"/>
    <property type="match status" value="1"/>
</dbReference>
<comment type="pathway">
    <text evidence="1">Cofactor biosynthesis; thiamine diphosphate biosynthesis; thiamine diphosphate from thiamine phosphate: step 1/1.</text>
</comment>
<feature type="binding site" evidence="1">
    <location>
        <position position="47"/>
    </location>
    <ligand>
        <name>Mg(2+)</name>
        <dbReference type="ChEBI" id="CHEBI:18420"/>
        <label>4</label>
    </ligand>
</feature>
<dbReference type="PIRSF" id="PIRSF005303">
    <property type="entry name" value="Thiam_monoph_kin"/>
    <property type="match status" value="1"/>
</dbReference>
<keyword evidence="1" id="KW-0547">Nucleotide-binding</keyword>
<dbReference type="NCBIfam" id="TIGR01379">
    <property type="entry name" value="thiL"/>
    <property type="match status" value="1"/>
</dbReference>
<dbReference type="OrthoDB" id="9802811at2"/>
<dbReference type="InterPro" id="IPR036676">
    <property type="entry name" value="PurM-like_C_sf"/>
</dbReference>
<feature type="binding site" evidence="1">
    <location>
        <position position="335"/>
    </location>
    <ligand>
        <name>substrate</name>
    </ligand>
</feature>
<dbReference type="RefSeq" id="WP_112433239.1">
    <property type="nucleotide sequence ID" value="NZ_MCIF01000002.1"/>
</dbReference>
<gene>
    <name evidence="1" type="primary">thiL</name>
    <name evidence="4" type="ORF">A4R35_21755</name>
</gene>
<keyword evidence="1" id="KW-0784">Thiamine biosynthesis</keyword>
<feature type="domain" description="PurM-like C-terminal" evidence="3">
    <location>
        <begin position="158"/>
        <end position="316"/>
    </location>
</feature>
<feature type="binding site" evidence="1">
    <location>
        <position position="78"/>
    </location>
    <ligand>
        <name>Mg(2+)</name>
        <dbReference type="ChEBI" id="CHEBI:18420"/>
        <label>2</label>
    </ligand>
</feature>
<feature type="binding site" evidence="1">
    <location>
        <position position="49"/>
    </location>
    <ligand>
        <name>Mg(2+)</name>
        <dbReference type="ChEBI" id="CHEBI:18420"/>
        <label>1</label>
    </ligand>
</feature>
<keyword evidence="1" id="KW-0479">Metal-binding</keyword>
<evidence type="ECO:0000313" key="4">
    <source>
        <dbReference type="EMBL" id="RAQ98182.1"/>
    </source>
</evidence>
<feature type="binding site" evidence="1">
    <location>
        <position position="277"/>
    </location>
    <ligand>
        <name>substrate</name>
    </ligand>
</feature>
<comment type="function">
    <text evidence="1">Catalyzes the ATP-dependent phosphorylation of thiamine-monophosphate (TMP) to form thiamine-pyrophosphate (TPP), the active form of vitamin B1.</text>
</comment>
<feature type="binding site" evidence="1">
    <location>
        <position position="227"/>
    </location>
    <ligand>
        <name>Mg(2+)</name>
        <dbReference type="ChEBI" id="CHEBI:18420"/>
        <label>5</label>
    </ligand>
</feature>
<feature type="binding site" evidence="1">
    <location>
        <position position="78"/>
    </location>
    <ligand>
        <name>Mg(2+)</name>
        <dbReference type="ChEBI" id="CHEBI:18420"/>
        <label>4</label>
    </ligand>
</feature>
<feature type="binding site" evidence="1">
    <location>
        <position position="226"/>
    </location>
    <ligand>
        <name>ATP</name>
        <dbReference type="ChEBI" id="CHEBI:30616"/>
    </ligand>
</feature>
<dbReference type="Proteomes" id="UP000248706">
    <property type="component" value="Unassembled WGS sequence"/>
</dbReference>
<evidence type="ECO:0000259" key="2">
    <source>
        <dbReference type="Pfam" id="PF00586"/>
    </source>
</evidence>
<comment type="miscellaneous">
    <text evidence="1">Reaction mechanism of ThiL seems to utilize a direct, inline transfer of the gamma-phosphate of ATP to TMP rather than a phosphorylated enzyme intermediate.</text>
</comment>
<comment type="catalytic activity">
    <reaction evidence="1">
        <text>thiamine phosphate + ATP = thiamine diphosphate + ADP</text>
        <dbReference type="Rhea" id="RHEA:15913"/>
        <dbReference type="ChEBI" id="CHEBI:30616"/>
        <dbReference type="ChEBI" id="CHEBI:37575"/>
        <dbReference type="ChEBI" id="CHEBI:58937"/>
        <dbReference type="ChEBI" id="CHEBI:456216"/>
        <dbReference type="EC" id="2.7.4.16"/>
    </reaction>
</comment>
<dbReference type="HAMAP" id="MF_02128">
    <property type="entry name" value="TMP_kinase"/>
    <property type="match status" value="1"/>
</dbReference>
<feature type="binding site" evidence="1">
    <location>
        <position position="78"/>
    </location>
    <ligand>
        <name>Mg(2+)</name>
        <dbReference type="ChEBI" id="CHEBI:18420"/>
        <label>3</label>
    </ligand>
</feature>
<organism evidence="4 5">
    <name type="scientific">Thermogemmatispora tikiterensis</name>
    <dbReference type="NCBI Taxonomy" id="1825093"/>
    <lineage>
        <taxon>Bacteria</taxon>
        <taxon>Bacillati</taxon>
        <taxon>Chloroflexota</taxon>
        <taxon>Ktedonobacteria</taxon>
        <taxon>Thermogemmatisporales</taxon>
        <taxon>Thermogemmatisporaceae</taxon>
        <taxon>Thermogemmatispora</taxon>
    </lineage>
</organism>
<dbReference type="Pfam" id="PF02769">
    <property type="entry name" value="AIRS_C"/>
    <property type="match status" value="1"/>
</dbReference>
<feature type="domain" description="PurM-like N-terminal" evidence="2">
    <location>
        <begin position="30"/>
        <end position="145"/>
    </location>
</feature>
<dbReference type="UniPathway" id="UPA00060">
    <property type="reaction ID" value="UER00142"/>
</dbReference>
<dbReference type="PANTHER" id="PTHR30270">
    <property type="entry name" value="THIAMINE-MONOPHOSPHATE KINASE"/>
    <property type="match status" value="1"/>
</dbReference>
<feature type="binding site" evidence="1">
    <location>
        <position position="56"/>
    </location>
    <ligand>
        <name>substrate</name>
    </ligand>
</feature>
<keyword evidence="1" id="KW-0067">ATP-binding</keyword>
<keyword evidence="1 4" id="KW-0418">Kinase</keyword>
<feature type="binding site" evidence="1">
    <location>
        <position position="108"/>
    </location>
    <ligand>
        <name>ATP</name>
        <dbReference type="ChEBI" id="CHEBI:30616"/>
    </ligand>
</feature>
<dbReference type="Gene3D" id="3.90.650.10">
    <property type="entry name" value="PurM-like C-terminal domain"/>
    <property type="match status" value="1"/>
</dbReference>
<dbReference type="InterPro" id="IPR036921">
    <property type="entry name" value="PurM-like_N_sf"/>
</dbReference>
<dbReference type="SUPFAM" id="SSF56042">
    <property type="entry name" value="PurM C-terminal domain-like"/>
    <property type="match status" value="1"/>
</dbReference>
<feature type="binding site" evidence="1">
    <location>
        <position position="32"/>
    </location>
    <ligand>
        <name>Mg(2+)</name>
        <dbReference type="ChEBI" id="CHEBI:18420"/>
        <label>4</label>
    </ligand>
</feature>
<evidence type="ECO:0000256" key="1">
    <source>
        <dbReference type="HAMAP-Rule" id="MF_02128"/>
    </source>
</evidence>
<dbReference type="InterPro" id="IPR016188">
    <property type="entry name" value="PurM-like_N"/>
</dbReference>
<comment type="similarity">
    <text evidence="1">Belongs to the thiamine-monophosphate kinase family.</text>
</comment>
<comment type="caution">
    <text evidence="4">The sequence shown here is derived from an EMBL/GenBank/DDBJ whole genome shotgun (WGS) entry which is preliminary data.</text>
</comment>
<keyword evidence="5" id="KW-1185">Reference proteome</keyword>
<dbReference type="SUPFAM" id="SSF55326">
    <property type="entry name" value="PurM N-terminal domain-like"/>
    <property type="match status" value="1"/>
</dbReference>
<feature type="binding site" evidence="1">
    <location>
        <position position="32"/>
    </location>
    <ligand>
        <name>Mg(2+)</name>
        <dbReference type="ChEBI" id="CHEBI:18420"/>
        <label>3</label>
    </ligand>
</feature>
<keyword evidence="1" id="KW-0460">Magnesium</keyword>
<sequence length="347" mass="36747">MSAGTWSEFELIARLTAGLPSREEVVVGIGDDCAVLDTGGPRLLLLTCDSQVEGVHFTLHTSSPQEIGRKALAINLSDIAAMGGEPRYALVSLHIPRRCPLEVLEGIYSGLRQEAAAAQTLIIGGNVSGTGAAETLAIDITLLGESERGRVLTRAGARVGDTIFVTGYPGDSAAGLHSLLYPDHPYPPTACERLRAVHRVPRPRLAEGRLLSQLGPQIVTALIDVSDGLSGDLGHICERSGVGASIEVARLPLSTELQALAATLGRDPLAWALHGGEDYELLFTVAPGYEERVQARFAAAGAAPITPIGQITEAARGLRLRWPDGREEPLSVQSWDHFTTPGQARPT</sequence>
<dbReference type="InterPro" id="IPR010918">
    <property type="entry name" value="PurM-like_C_dom"/>
</dbReference>
<dbReference type="Gene3D" id="3.30.1330.10">
    <property type="entry name" value="PurM-like, N-terminal domain"/>
    <property type="match status" value="1"/>
</dbReference>
<reference evidence="4 5" key="1">
    <citation type="submission" date="2016-08" db="EMBL/GenBank/DDBJ databases">
        <title>Analysis of Carbohydrate Active Enzymes in Thermogemmatispora T81 Reveals Carbohydrate Degradation Ability.</title>
        <authorList>
            <person name="Tomazini A."/>
            <person name="Lal S."/>
            <person name="Stott M."/>
            <person name="Henrissat B."/>
            <person name="Polikarpov I."/>
            <person name="Sparling R."/>
            <person name="Levin D.B."/>
        </authorList>
    </citation>
    <scope>NUCLEOTIDE SEQUENCE [LARGE SCALE GENOMIC DNA]</scope>
    <source>
        <strain evidence="4 5">T81</strain>
    </source>
</reference>
<dbReference type="Pfam" id="PF00586">
    <property type="entry name" value="AIRS"/>
    <property type="match status" value="1"/>
</dbReference>
<dbReference type="GO" id="GO:0009228">
    <property type="term" value="P:thiamine biosynthetic process"/>
    <property type="evidence" value="ECO:0007669"/>
    <property type="project" value="UniProtKB-KW"/>
</dbReference>
<dbReference type="GO" id="GO:0005524">
    <property type="term" value="F:ATP binding"/>
    <property type="evidence" value="ECO:0007669"/>
    <property type="project" value="UniProtKB-UniRule"/>
</dbReference>
<proteinExistence type="inferred from homology"/>
<dbReference type="PANTHER" id="PTHR30270:SF0">
    <property type="entry name" value="THIAMINE-MONOPHOSPHATE KINASE"/>
    <property type="match status" value="1"/>
</dbReference>
<dbReference type="EC" id="2.7.4.16" evidence="1"/>
<dbReference type="GO" id="GO:0009030">
    <property type="term" value="F:thiamine-phosphate kinase activity"/>
    <property type="evidence" value="ECO:0007669"/>
    <property type="project" value="UniProtKB-UniRule"/>
</dbReference>
<evidence type="ECO:0000259" key="3">
    <source>
        <dbReference type="Pfam" id="PF02769"/>
    </source>
</evidence>
<comment type="caution">
    <text evidence="1">Lacks conserved residue(s) required for the propagation of feature annotation.</text>
</comment>
<dbReference type="AlphaFoldDB" id="A0A328VPQ0"/>
<dbReference type="GO" id="GO:0009229">
    <property type="term" value="P:thiamine diphosphate biosynthetic process"/>
    <property type="evidence" value="ECO:0007669"/>
    <property type="project" value="UniProtKB-UniRule"/>
</dbReference>
<name>A0A328VPQ0_9CHLR</name>
<feature type="binding site" evidence="1">
    <location>
        <position position="224"/>
    </location>
    <ligand>
        <name>Mg(2+)</name>
        <dbReference type="ChEBI" id="CHEBI:18420"/>
        <label>3</label>
    </ligand>
</feature>
<keyword evidence="1" id="KW-0808">Transferase</keyword>
<accession>A0A328VPQ0</accession>
<protein>
    <recommendedName>
        <fullName evidence="1">Thiamine-monophosphate kinase</fullName>
        <shortName evidence="1">TMP kinase</shortName>
        <shortName evidence="1">Thiamine-phosphate kinase</shortName>
        <ecNumber evidence="1">2.7.4.16</ecNumber>
    </recommendedName>
</protein>